<comment type="caution">
    <text evidence="4">The sequence shown here is derived from an EMBL/GenBank/DDBJ whole genome shotgun (WGS) entry which is preliminary data.</text>
</comment>
<dbReference type="Proteomes" id="UP000784435">
    <property type="component" value="Unassembled WGS sequence"/>
</dbReference>
<feature type="region of interest" description="Disordered" evidence="1">
    <location>
        <begin position="183"/>
        <end position="205"/>
    </location>
</feature>
<dbReference type="Pfam" id="PF13399">
    <property type="entry name" value="LytR_C"/>
    <property type="match status" value="1"/>
</dbReference>
<name>A0A921ME29_9MICO</name>
<organism evidence="4 5">
    <name type="scientific">Brevibacterium senegalense</name>
    <dbReference type="NCBI Taxonomy" id="1033736"/>
    <lineage>
        <taxon>Bacteria</taxon>
        <taxon>Bacillati</taxon>
        <taxon>Actinomycetota</taxon>
        <taxon>Actinomycetes</taxon>
        <taxon>Micrococcales</taxon>
        <taxon>Brevibacteriaceae</taxon>
        <taxon>Brevibacterium</taxon>
    </lineage>
</organism>
<dbReference type="AlphaFoldDB" id="A0A921ME29"/>
<feature type="domain" description="LytR/CpsA/Psr regulator C-terminal" evidence="3">
    <location>
        <begin position="97"/>
        <end position="180"/>
    </location>
</feature>
<evidence type="ECO:0000313" key="5">
    <source>
        <dbReference type="Proteomes" id="UP000784435"/>
    </source>
</evidence>
<proteinExistence type="predicted"/>
<evidence type="ECO:0000313" key="4">
    <source>
        <dbReference type="EMBL" id="HJG80535.1"/>
    </source>
</evidence>
<dbReference type="EMBL" id="DYUK01000191">
    <property type="protein sequence ID" value="HJG80535.1"/>
    <property type="molecule type" value="Genomic_DNA"/>
</dbReference>
<accession>A0A921ME29</accession>
<feature type="compositionally biased region" description="Acidic residues" evidence="1">
    <location>
        <begin position="76"/>
        <end position="90"/>
    </location>
</feature>
<feature type="transmembrane region" description="Helical" evidence="2">
    <location>
        <begin position="32"/>
        <end position="54"/>
    </location>
</feature>
<keyword evidence="2" id="KW-0812">Transmembrane</keyword>
<feature type="region of interest" description="Disordered" evidence="1">
    <location>
        <begin position="60"/>
        <end position="91"/>
    </location>
</feature>
<feature type="region of interest" description="Disordered" evidence="1">
    <location>
        <begin position="1"/>
        <end position="24"/>
    </location>
</feature>
<dbReference type="InterPro" id="IPR027381">
    <property type="entry name" value="LytR/CpsA/Psr_C"/>
</dbReference>
<evidence type="ECO:0000256" key="2">
    <source>
        <dbReference type="SAM" id="Phobius"/>
    </source>
</evidence>
<evidence type="ECO:0000256" key="1">
    <source>
        <dbReference type="SAM" id="MobiDB-lite"/>
    </source>
</evidence>
<dbReference type="Gene3D" id="3.30.70.2390">
    <property type="match status" value="1"/>
</dbReference>
<gene>
    <name evidence="4" type="ORF">K8V08_09010</name>
</gene>
<reference evidence="4" key="1">
    <citation type="journal article" date="2021" name="PeerJ">
        <title>Extensive microbial diversity within the chicken gut microbiome revealed by metagenomics and culture.</title>
        <authorList>
            <person name="Gilroy R."/>
            <person name="Ravi A."/>
            <person name="Getino M."/>
            <person name="Pursley I."/>
            <person name="Horton D.L."/>
            <person name="Alikhan N.F."/>
            <person name="Baker D."/>
            <person name="Gharbi K."/>
            <person name="Hall N."/>
            <person name="Watson M."/>
            <person name="Adriaenssens E.M."/>
            <person name="Foster-Nyarko E."/>
            <person name="Jarju S."/>
            <person name="Secka A."/>
            <person name="Antonio M."/>
            <person name="Oren A."/>
            <person name="Chaudhuri R.R."/>
            <person name="La Ragione R."/>
            <person name="Hildebrand F."/>
            <person name="Pallen M.J."/>
        </authorList>
    </citation>
    <scope>NUCLEOTIDE SEQUENCE</scope>
    <source>
        <strain evidence="4">ChiGjej5B5-7349</strain>
    </source>
</reference>
<sequence>MPDYPEDEFDRLPPTGRRGAHRQESTLSQRSAYVLIAIVAIVAVLLVVGVVNIIRTSFHDPEEQVEEPPAATETDSPGEDGTDEGEDTTAEVDKESVVVSIQNISGVNGAAASFQEAIEGNGWTVEGVTTGSSPESVSTLYYSDPEHEVQAAALAEELGVEQIEESAEYPTDLTLVLASDLAADGPQGTATDGAETGEESTAPLG</sequence>
<evidence type="ECO:0000259" key="3">
    <source>
        <dbReference type="Pfam" id="PF13399"/>
    </source>
</evidence>
<keyword evidence="2" id="KW-1133">Transmembrane helix</keyword>
<protein>
    <submittedName>
        <fullName evidence="4">LytR C-terminal domain-containing protein</fullName>
    </submittedName>
</protein>
<keyword evidence="2" id="KW-0472">Membrane</keyword>
<reference evidence="4" key="2">
    <citation type="submission" date="2021-09" db="EMBL/GenBank/DDBJ databases">
        <authorList>
            <person name="Gilroy R."/>
        </authorList>
    </citation>
    <scope>NUCLEOTIDE SEQUENCE</scope>
    <source>
        <strain evidence="4">ChiGjej5B5-7349</strain>
    </source>
</reference>